<evidence type="ECO:0000313" key="3">
    <source>
        <dbReference type="Proteomes" id="UP000053240"/>
    </source>
</evidence>
<feature type="compositionally biased region" description="Gly residues" evidence="1">
    <location>
        <begin position="1"/>
        <end position="12"/>
    </location>
</feature>
<evidence type="ECO:0000256" key="1">
    <source>
        <dbReference type="SAM" id="MobiDB-lite"/>
    </source>
</evidence>
<accession>A0A194R111</accession>
<dbReference type="InParanoid" id="A0A194R111"/>
<reference evidence="2 3" key="1">
    <citation type="journal article" date="2015" name="Nat. Commun.">
        <title>Outbred genome sequencing and CRISPR/Cas9 gene editing in butterflies.</title>
        <authorList>
            <person name="Li X."/>
            <person name="Fan D."/>
            <person name="Zhang W."/>
            <person name="Liu G."/>
            <person name="Zhang L."/>
            <person name="Zhao L."/>
            <person name="Fang X."/>
            <person name="Chen L."/>
            <person name="Dong Y."/>
            <person name="Chen Y."/>
            <person name="Ding Y."/>
            <person name="Zhao R."/>
            <person name="Feng M."/>
            <person name="Zhu Y."/>
            <person name="Feng Y."/>
            <person name="Jiang X."/>
            <person name="Zhu D."/>
            <person name="Xiang H."/>
            <person name="Feng X."/>
            <person name="Li S."/>
            <person name="Wang J."/>
            <person name="Zhang G."/>
            <person name="Kronforst M.R."/>
            <person name="Wang W."/>
        </authorList>
    </citation>
    <scope>NUCLEOTIDE SEQUENCE [LARGE SCALE GENOMIC DNA]</scope>
    <source>
        <strain evidence="2">Ya'a_city_454_Pm</strain>
        <tissue evidence="2">Whole body</tissue>
    </source>
</reference>
<feature type="region of interest" description="Disordered" evidence="1">
    <location>
        <begin position="56"/>
        <end position="90"/>
    </location>
</feature>
<feature type="region of interest" description="Disordered" evidence="1">
    <location>
        <begin position="1"/>
        <end position="32"/>
    </location>
</feature>
<sequence length="90" mass="9657">MDAGCGVSGQGGARLMRSSLSKQNRHAAAAPMRRAATAADALRLCLARLDVTRRPENKLAPHSSEITTPCNGTDKLVKYNHDTPTTINRN</sequence>
<dbReference type="AlphaFoldDB" id="A0A194R111"/>
<name>A0A194R111_PAPMA</name>
<dbReference type="Proteomes" id="UP000053240">
    <property type="component" value="Unassembled WGS sequence"/>
</dbReference>
<protein>
    <submittedName>
        <fullName evidence="2">Uncharacterized protein</fullName>
    </submittedName>
</protein>
<proteinExistence type="predicted"/>
<gene>
    <name evidence="2" type="ORF">RR48_15031</name>
</gene>
<keyword evidence="3" id="KW-1185">Reference proteome</keyword>
<evidence type="ECO:0000313" key="2">
    <source>
        <dbReference type="EMBL" id="KPJ11392.1"/>
    </source>
</evidence>
<dbReference type="EMBL" id="KQ460883">
    <property type="protein sequence ID" value="KPJ11392.1"/>
    <property type="molecule type" value="Genomic_DNA"/>
</dbReference>
<organism evidence="2 3">
    <name type="scientific">Papilio machaon</name>
    <name type="common">Old World swallowtail butterfly</name>
    <dbReference type="NCBI Taxonomy" id="76193"/>
    <lineage>
        <taxon>Eukaryota</taxon>
        <taxon>Metazoa</taxon>
        <taxon>Ecdysozoa</taxon>
        <taxon>Arthropoda</taxon>
        <taxon>Hexapoda</taxon>
        <taxon>Insecta</taxon>
        <taxon>Pterygota</taxon>
        <taxon>Neoptera</taxon>
        <taxon>Endopterygota</taxon>
        <taxon>Lepidoptera</taxon>
        <taxon>Glossata</taxon>
        <taxon>Ditrysia</taxon>
        <taxon>Papilionoidea</taxon>
        <taxon>Papilionidae</taxon>
        <taxon>Papilioninae</taxon>
        <taxon>Papilio</taxon>
    </lineage>
</organism>